<evidence type="ECO:0000313" key="3">
    <source>
        <dbReference type="EMBL" id="VAV96783.1"/>
    </source>
</evidence>
<keyword evidence="1" id="KW-0732">Signal</keyword>
<gene>
    <name evidence="3" type="ORF">MNBD_ALPHA07-90</name>
</gene>
<accession>A0A3B0SKA8</accession>
<dbReference type="Gene3D" id="3.10.105.10">
    <property type="entry name" value="Dipeptide-binding Protein, Domain 3"/>
    <property type="match status" value="1"/>
</dbReference>
<dbReference type="GO" id="GO:1904680">
    <property type="term" value="F:peptide transmembrane transporter activity"/>
    <property type="evidence" value="ECO:0007669"/>
    <property type="project" value="TreeGrafter"/>
</dbReference>
<dbReference type="Pfam" id="PF00496">
    <property type="entry name" value="SBP_bac_5"/>
    <property type="match status" value="1"/>
</dbReference>
<dbReference type="InterPro" id="IPR000914">
    <property type="entry name" value="SBP_5_dom"/>
</dbReference>
<organism evidence="3">
    <name type="scientific">hydrothermal vent metagenome</name>
    <dbReference type="NCBI Taxonomy" id="652676"/>
    <lineage>
        <taxon>unclassified sequences</taxon>
        <taxon>metagenomes</taxon>
        <taxon>ecological metagenomes</taxon>
    </lineage>
</organism>
<dbReference type="InterPro" id="IPR006311">
    <property type="entry name" value="TAT_signal"/>
</dbReference>
<proteinExistence type="predicted"/>
<dbReference type="SUPFAM" id="SSF53850">
    <property type="entry name" value="Periplasmic binding protein-like II"/>
    <property type="match status" value="1"/>
</dbReference>
<dbReference type="InterPro" id="IPR030678">
    <property type="entry name" value="Peptide/Ni-bd"/>
</dbReference>
<sequence>MTNQTINGKPVHHAALMYAQEYRKGLMDRREFMARATSFGVAATAAYGMIGMAAPAYAGAAKEGGTLRLQMEVRAMKDPRTYDWSQIAAFTAGWLEYLIEYNSDGSFRGMLIESWEANDDASEYTLNVRKGVKWNNGDDFTAEDVARNITGWCDKGLEGNSMAGRMASLIDEESGQAREGAITVVDTYTVKLTLPAPDITIIPGMADYPAAITHSSHDPDDMLGTAVGTGAYMPESLEVGVKGVVVKNPNHTWWGHAALPDGGSYLDRIEFIDYGTDPSAWVAAAEAEEIDMLWQTNGDFVDVMDGLGWARYEVSSGSTIVIRPNQLAEVDGKKPYADKRVRQALAMAVDNAVCLELGYAGRGIAADNSHAGPMHPEYDSTVGRLPYDPAKAKALMEEAGMIDFEHELQSIDDDWRKNTTDAVAAQLRDAGIKVKRTILPGSTFWNDWTKYAFSSTNWNHRPLATQVWGLAYRSGEAWNEFGWSNAEFDGLLAEANAIANADERRVVAGKIQALIAEEGVTIQPYFQSLYRHATDKVAHADMHIAFLPQVYKWGFKA</sequence>
<dbReference type="PANTHER" id="PTHR30290">
    <property type="entry name" value="PERIPLASMIC BINDING COMPONENT OF ABC TRANSPORTER"/>
    <property type="match status" value="1"/>
</dbReference>
<dbReference type="CDD" id="cd08503">
    <property type="entry name" value="PBP2_NikA_DppA_OppA_like_17"/>
    <property type="match status" value="1"/>
</dbReference>
<reference evidence="3" key="1">
    <citation type="submission" date="2018-06" db="EMBL/GenBank/DDBJ databases">
        <authorList>
            <person name="Zhirakovskaya E."/>
        </authorList>
    </citation>
    <scope>NUCLEOTIDE SEQUENCE</scope>
</reference>
<evidence type="ECO:0000259" key="2">
    <source>
        <dbReference type="Pfam" id="PF00496"/>
    </source>
</evidence>
<name>A0A3B0SKA8_9ZZZZ</name>
<dbReference type="EMBL" id="UOEG01000153">
    <property type="protein sequence ID" value="VAV96783.1"/>
    <property type="molecule type" value="Genomic_DNA"/>
</dbReference>
<dbReference type="GO" id="GO:0015833">
    <property type="term" value="P:peptide transport"/>
    <property type="evidence" value="ECO:0007669"/>
    <property type="project" value="TreeGrafter"/>
</dbReference>
<protein>
    <submittedName>
        <fullName evidence="3">Oligopeptide/dipeptide ABC transporter, substrate-binding protein</fullName>
    </submittedName>
</protein>
<dbReference type="AlphaFoldDB" id="A0A3B0SKA8"/>
<dbReference type="PIRSF" id="PIRSF002741">
    <property type="entry name" value="MppA"/>
    <property type="match status" value="1"/>
</dbReference>
<dbReference type="GO" id="GO:0043190">
    <property type="term" value="C:ATP-binding cassette (ABC) transporter complex"/>
    <property type="evidence" value="ECO:0007669"/>
    <property type="project" value="InterPro"/>
</dbReference>
<dbReference type="InterPro" id="IPR039424">
    <property type="entry name" value="SBP_5"/>
</dbReference>
<dbReference type="PROSITE" id="PS51318">
    <property type="entry name" value="TAT"/>
    <property type="match status" value="1"/>
</dbReference>
<dbReference type="PANTHER" id="PTHR30290:SF38">
    <property type="entry name" value="D,D-DIPEPTIDE-BINDING PERIPLASMIC PROTEIN DDPA-RELATED"/>
    <property type="match status" value="1"/>
</dbReference>
<dbReference type="Gene3D" id="3.40.190.10">
    <property type="entry name" value="Periplasmic binding protein-like II"/>
    <property type="match status" value="1"/>
</dbReference>
<evidence type="ECO:0000256" key="1">
    <source>
        <dbReference type="ARBA" id="ARBA00022729"/>
    </source>
</evidence>
<dbReference type="GO" id="GO:0042597">
    <property type="term" value="C:periplasmic space"/>
    <property type="evidence" value="ECO:0007669"/>
    <property type="project" value="UniProtKB-ARBA"/>
</dbReference>
<feature type="domain" description="Solute-binding protein family 5" evidence="2">
    <location>
        <begin position="108"/>
        <end position="460"/>
    </location>
</feature>